<evidence type="ECO:0000256" key="1">
    <source>
        <dbReference type="ARBA" id="ARBA00023015"/>
    </source>
</evidence>
<dbReference type="GO" id="GO:0003700">
    <property type="term" value="F:DNA-binding transcription factor activity"/>
    <property type="evidence" value="ECO:0007669"/>
    <property type="project" value="InterPro"/>
</dbReference>
<evidence type="ECO:0000313" key="5">
    <source>
        <dbReference type="EMBL" id="KAH7294373.1"/>
    </source>
</evidence>
<dbReference type="InterPro" id="IPR017930">
    <property type="entry name" value="Myb_dom"/>
</dbReference>
<reference evidence="5" key="1">
    <citation type="submission" date="2021-08" db="EMBL/GenBank/DDBJ databases">
        <title>WGS assembly of Ceratopteris richardii.</title>
        <authorList>
            <person name="Marchant D.B."/>
            <person name="Chen G."/>
            <person name="Jenkins J."/>
            <person name="Shu S."/>
            <person name="Leebens-Mack J."/>
            <person name="Grimwood J."/>
            <person name="Schmutz J."/>
            <person name="Soltis P."/>
            <person name="Soltis D."/>
            <person name="Chen Z.-H."/>
        </authorList>
    </citation>
    <scope>NUCLEOTIDE SEQUENCE</scope>
    <source>
        <strain evidence="5">Whitten #5841</strain>
        <tissue evidence="5">Leaf</tissue>
    </source>
</reference>
<dbReference type="Proteomes" id="UP000825935">
    <property type="component" value="Chromosome 28"/>
</dbReference>
<dbReference type="FunFam" id="1.10.10.60:FF:000002">
    <property type="entry name" value="Myb family transcription factor"/>
    <property type="match status" value="1"/>
</dbReference>
<dbReference type="InterPro" id="IPR046955">
    <property type="entry name" value="PHR1-like"/>
</dbReference>
<protein>
    <recommendedName>
        <fullName evidence="4">HTH myb-type domain-containing protein</fullName>
    </recommendedName>
</protein>
<dbReference type="PANTHER" id="PTHR31499">
    <property type="entry name" value="MYB FAMILY TRANSCRIPTION FACTOR PHL11"/>
    <property type="match status" value="1"/>
</dbReference>
<dbReference type="EMBL" id="CM035433">
    <property type="protein sequence ID" value="KAH7294370.1"/>
    <property type="molecule type" value="Genomic_DNA"/>
</dbReference>
<keyword evidence="6" id="KW-1185">Reference proteome</keyword>
<dbReference type="Pfam" id="PF14379">
    <property type="entry name" value="Myb_CC_LHEQLE"/>
    <property type="match status" value="1"/>
</dbReference>
<dbReference type="PROSITE" id="PS51294">
    <property type="entry name" value="HTH_MYB"/>
    <property type="match status" value="1"/>
</dbReference>
<evidence type="ECO:0000313" key="6">
    <source>
        <dbReference type="Proteomes" id="UP000825935"/>
    </source>
</evidence>
<gene>
    <name evidence="5" type="ORF">KP509_28G068700</name>
</gene>
<evidence type="ECO:0000256" key="2">
    <source>
        <dbReference type="ARBA" id="ARBA00023163"/>
    </source>
</evidence>
<dbReference type="InterPro" id="IPR001005">
    <property type="entry name" value="SANT/Myb"/>
</dbReference>
<dbReference type="AlphaFoldDB" id="A0A8T2RFS3"/>
<sequence length="440" mass="48892">MYYMENYGPDPGTCSYRVQTFAEENHQATNLTSDEPVILSTDPKPRLRWTRDLHERFVDAVTQLGGAERATPKSVMRVMNVKGLTLYHLKSHLQKYRLGKQSQRDPCAGGATNTGNHVEPLKCPVDANFKPMDPGTKDLNQSSPRIKTTLSLMSHPDVSSENMQVNDAIGFHIEVQRKLHEQLEVQRLLQVRIEAQGRYLQSILEKAKQTLACEDPASTGLEAARAELSDLASKVSAGCFYLRGSIPGTNADDFRVRRAPDEKVKCSPDSCVTSINHNEKLETAGSKIDTQFSRRKRLKGMEYEAQLRQDVEDLNLGILNTSRECSFSLDKRSLSNFCSMNFGNVNVSENLIYCGRFGGYESTSNQGEAIKGEQACATLQYMERTKPRGGESPVDLVIGRVASRHTNRITGSEATLKMDAADSRMVKGIDLNMENDGIGS</sequence>
<dbReference type="Gene3D" id="1.10.10.60">
    <property type="entry name" value="Homeodomain-like"/>
    <property type="match status" value="1"/>
</dbReference>
<feature type="domain" description="HTH myb-type" evidence="4">
    <location>
        <begin position="41"/>
        <end position="101"/>
    </location>
</feature>
<dbReference type="PANTHER" id="PTHR31499:SF11">
    <property type="entry name" value="MYB FAMILY TRANSCRIPTION FACTOR PHL8"/>
    <property type="match status" value="1"/>
</dbReference>
<dbReference type="NCBIfam" id="TIGR01557">
    <property type="entry name" value="myb_SHAQKYF"/>
    <property type="match status" value="1"/>
</dbReference>
<accession>A0A8T2RFS3</accession>
<dbReference type="InterPro" id="IPR006447">
    <property type="entry name" value="Myb_dom_plants"/>
</dbReference>
<keyword evidence="1" id="KW-0805">Transcription regulation</keyword>
<dbReference type="OrthoDB" id="551907at2759"/>
<evidence type="ECO:0000259" key="4">
    <source>
        <dbReference type="PROSITE" id="PS51294"/>
    </source>
</evidence>
<dbReference type="InterPro" id="IPR025756">
    <property type="entry name" value="Myb_CC_LHEQLE"/>
</dbReference>
<dbReference type="GO" id="GO:0003677">
    <property type="term" value="F:DNA binding"/>
    <property type="evidence" value="ECO:0007669"/>
    <property type="project" value="InterPro"/>
</dbReference>
<proteinExistence type="predicted"/>
<dbReference type="InterPro" id="IPR009057">
    <property type="entry name" value="Homeodomain-like_sf"/>
</dbReference>
<keyword evidence="3" id="KW-0539">Nucleus</keyword>
<evidence type="ECO:0000256" key="3">
    <source>
        <dbReference type="ARBA" id="ARBA00023242"/>
    </source>
</evidence>
<comment type="caution">
    <text evidence="5">The sequence shown here is derived from an EMBL/GenBank/DDBJ whole genome shotgun (WGS) entry which is preliminary data.</text>
</comment>
<dbReference type="EMBL" id="CM035433">
    <property type="protein sequence ID" value="KAH7294373.1"/>
    <property type="molecule type" value="Genomic_DNA"/>
</dbReference>
<keyword evidence="2" id="KW-0804">Transcription</keyword>
<dbReference type="SUPFAM" id="SSF46689">
    <property type="entry name" value="Homeodomain-like"/>
    <property type="match status" value="1"/>
</dbReference>
<dbReference type="Pfam" id="PF00249">
    <property type="entry name" value="Myb_DNA-binding"/>
    <property type="match status" value="1"/>
</dbReference>
<name>A0A8T2RFS3_CERRI</name>
<organism evidence="5 6">
    <name type="scientific">Ceratopteris richardii</name>
    <name type="common">Triangle waterfern</name>
    <dbReference type="NCBI Taxonomy" id="49495"/>
    <lineage>
        <taxon>Eukaryota</taxon>
        <taxon>Viridiplantae</taxon>
        <taxon>Streptophyta</taxon>
        <taxon>Embryophyta</taxon>
        <taxon>Tracheophyta</taxon>
        <taxon>Polypodiopsida</taxon>
        <taxon>Polypodiidae</taxon>
        <taxon>Polypodiales</taxon>
        <taxon>Pteridineae</taxon>
        <taxon>Pteridaceae</taxon>
        <taxon>Parkerioideae</taxon>
        <taxon>Ceratopteris</taxon>
    </lineage>
</organism>